<evidence type="ECO:0000313" key="1">
    <source>
        <dbReference type="EMBL" id="KAG1764774.1"/>
    </source>
</evidence>
<dbReference type="SUPFAM" id="SSF48264">
    <property type="entry name" value="Cytochrome P450"/>
    <property type="match status" value="1"/>
</dbReference>
<gene>
    <name evidence="1" type="ORF">EV702DRAFT_92849</name>
</gene>
<evidence type="ECO:0000313" key="2">
    <source>
        <dbReference type="Proteomes" id="UP000714275"/>
    </source>
</evidence>
<organism evidence="1 2">
    <name type="scientific">Suillus placidus</name>
    <dbReference type="NCBI Taxonomy" id="48579"/>
    <lineage>
        <taxon>Eukaryota</taxon>
        <taxon>Fungi</taxon>
        <taxon>Dikarya</taxon>
        <taxon>Basidiomycota</taxon>
        <taxon>Agaricomycotina</taxon>
        <taxon>Agaricomycetes</taxon>
        <taxon>Agaricomycetidae</taxon>
        <taxon>Boletales</taxon>
        <taxon>Suillineae</taxon>
        <taxon>Suillaceae</taxon>
        <taxon>Suillus</taxon>
    </lineage>
</organism>
<dbReference type="GO" id="GO:0016705">
    <property type="term" value="F:oxidoreductase activity, acting on paired donors, with incorporation or reduction of molecular oxygen"/>
    <property type="evidence" value="ECO:0007669"/>
    <property type="project" value="InterPro"/>
</dbReference>
<dbReference type="EMBL" id="JABBWD010000119">
    <property type="protein sequence ID" value="KAG1764774.1"/>
    <property type="molecule type" value="Genomic_DNA"/>
</dbReference>
<comment type="caution">
    <text evidence="1">The sequence shown here is derived from an EMBL/GenBank/DDBJ whole genome shotgun (WGS) entry which is preliminary data.</text>
</comment>
<protein>
    <submittedName>
        <fullName evidence="1">Uncharacterized protein</fullName>
    </submittedName>
</protein>
<dbReference type="GO" id="GO:0005506">
    <property type="term" value="F:iron ion binding"/>
    <property type="evidence" value="ECO:0007669"/>
    <property type="project" value="InterPro"/>
</dbReference>
<dbReference type="GO" id="GO:0020037">
    <property type="term" value="F:heme binding"/>
    <property type="evidence" value="ECO:0007669"/>
    <property type="project" value="InterPro"/>
</dbReference>
<proteinExistence type="predicted"/>
<dbReference type="OrthoDB" id="2685439at2759"/>
<name>A0A9P6ZGB5_9AGAM</name>
<sequence>MLWFLIDYSCSSGARQICTSSYLEHWAFARKMHPHLIIWIGNLFDIPLVDTAKAFAEWKSLYSDIVYLEALHQRIMVLNSFEHANELLSKKSYSDRLVPIMLGELMGVDPRQIFCG</sequence>
<reference evidence="1" key="1">
    <citation type="journal article" date="2020" name="New Phytol.">
        <title>Comparative genomics reveals dynamic genome evolution in host specialist ectomycorrhizal fungi.</title>
        <authorList>
            <person name="Lofgren L.A."/>
            <person name="Nguyen N.H."/>
            <person name="Vilgalys R."/>
            <person name="Ruytinx J."/>
            <person name="Liao H.L."/>
            <person name="Branco S."/>
            <person name="Kuo A."/>
            <person name="LaButti K."/>
            <person name="Lipzen A."/>
            <person name="Andreopoulos W."/>
            <person name="Pangilinan J."/>
            <person name="Riley R."/>
            <person name="Hundley H."/>
            <person name="Na H."/>
            <person name="Barry K."/>
            <person name="Grigoriev I.V."/>
            <person name="Stajich J.E."/>
            <person name="Kennedy P.G."/>
        </authorList>
    </citation>
    <scope>NUCLEOTIDE SEQUENCE</scope>
    <source>
        <strain evidence="1">DOB743</strain>
    </source>
</reference>
<dbReference type="AlphaFoldDB" id="A0A9P6ZGB5"/>
<keyword evidence="2" id="KW-1185">Reference proteome</keyword>
<dbReference type="Proteomes" id="UP000714275">
    <property type="component" value="Unassembled WGS sequence"/>
</dbReference>
<accession>A0A9P6ZGB5</accession>
<dbReference type="GO" id="GO:0004497">
    <property type="term" value="F:monooxygenase activity"/>
    <property type="evidence" value="ECO:0007669"/>
    <property type="project" value="InterPro"/>
</dbReference>
<dbReference type="Gene3D" id="1.10.630.10">
    <property type="entry name" value="Cytochrome P450"/>
    <property type="match status" value="1"/>
</dbReference>
<dbReference type="InterPro" id="IPR036396">
    <property type="entry name" value="Cyt_P450_sf"/>
</dbReference>